<dbReference type="AlphaFoldDB" id="L0DX78"/>
<dbReference type="KEGG" id="tni:TVNIR_1909"/>
<feature type="transmembrane region" description="Helical" evidence="3">
    <location>
        <begin position="188"/>
        <end position="205"/>
    </location>
</feature>
<evidence type="ECO:0000313" key="4">
    <source>
        <dbReference type="EMBL" id="AGA33570.1"/>
    </source>
</evidence>
<keyword evidence="2" id="KW-0813">Transport</keyword>
<dbReference type="EMBL" id="CP003989">
    <property type="protein sequence ID" value="AGA33570.1"/>
    <property type="molecule type" value="Genomic_DNA"/>
</dbReference>
<feature type="transmembrane region" description="Helical" evidence="3">
    <location>
        <begin position="80"/>
        <end position="98"/>
    </location>
</feature>
<protein>
    <submittedName>
        <fullName evidence="4">Efflux ABC-transporter, permease protein, putative</fullName>
    </submittedName>
</protein>
<feature type="transmembrane region" description="Helical" evidence="3">
    <location>
        <begin position="160"/>
        <end position="182"/>
    </location>
</feature>
<reference evidence="4" key="1">
    <citation type="submission" date="2015-12" db="EMBL/GenBank/DDBJ databases">
        <authorList>
            <person name="Tikhonova T.V."/>
            <person name="Pavlov A.R."/>
            <person name="Beletsky A.V."/>
            <person name="Mardanov A.V."/>
            <person name="Sorokin D.Y."/>
            <person name="Ravin N.V."/>
            <person name="Popov V.O."/>
        </authorList>
    </citation>
    <scope>NUCLEOTIDE SEQUENCE</scope>
    <source>
        <strain evidence="4">DSM 14787</strain>
    </source>
</reference>
<name>L0DX78_THIND</name>
<dbReference type="PANTHER" id="PTHR30413">
    <property type="entry name" value="INNER MEMBRANE TRANSPORT PERMEASE"/>
    <property type="match status" value="1"/>
</dbReference>
<dbReference type="PATRIC" id="fig|1255043.3.peg.1933"/>
<dbReference type="eggNOG" id="COG1682">
    <property type="taxonomic scope" value="Bacteria"/>
</dbReference>
<dbReference type="HOGENOM" id="CLU_060703_1_1_6"/>
<evidence type="ECO:0000256" key="2">
    <source>
        <dbReference type="ARBA" id="ARBA00022448"/>
    </source>
</evidence>
<feature type="transmembrane region" description="Helical" evidence="3">
    <location>
        <begin position="47"/>
        <end position="68"/>
    </location>
</feature>
<feature type="transmembrane region" description="Helical" evidence="3">
    <location>
        <begin position="217"/>
        <end position="235"/>
    </location>
</feature>
<dbReference type="PANTHER" id="PTHR30413:SF10">
    <property type="entry name" value="CAPSULE POLYSACCHARIDE EXPORT INNER-MEMBRANE PROTEIN CTRC"/>
    <property type="match status" value="1"/>
</dbReference>
<dbReference type="GO" id="GO:0015920">
    <property type="term" value="P:lipopolysaccharide transport"/>
    <property type="evidence" value="ECO:0007669"/>
    <property type="project" value="TreeGrafter"/>
</dbReference>
<comment type="similarity">
    <text evidence="1">Belongs to the ABC-2 integral membrane protein family.</text>
</comment>
<evidence type="ECO:0000256" key="3">
    <source>
        <dbReference type="SAM" id="Phobius"/>
    </source>
</evidence>
<keyword evidence="3" id="KW-0812">Transmembrane</keyword>
<feature type="transmembrane region" description="Helical" evidence="3">
    <location>
        <begin position="130"/>
        <end position="148"/>
    </location>
</feature>
<dbReference type="OrthoDB" id="9796017at2"/>
<keyword evidence="5" id="KW-1185">Reference proteome</keyword>
<sequence length="272" mass="29867">MRALTFAPRYLRRTVDGIGGPAAALWRERDLLGLLFRRDLRIRTSGTLLGGVWMFAQPALQVVAYWFLLELVLGVRFPGAVPFVDYFLVGIVAWLMIADVLNRSLAVLGEFAPLYARAVFPLPILPLLPALVSGAVYAVAYTAVIAVVKGPGAALLAPGVILVLLLWLVPLCYLLALVGVFLRDLAQVFPFLITMTFFLTPILYMPEMLPEAMQAAMVFNPFADLMALVHGVLQGTEVTLGNVLRPLALWLLLLGPAWVLFHRAVPHVREAL</sequence>
<dbReference type="Proteomes" id="UP000010809">
    <property type="component" value="Chromosome"/>
</dbReference>
<keyword evidence="3" id="KW-0472">Membrane</keyword>
<dbReference type="STRING" id="1255043.TVNIR_1909"/>
<dbReference type="RefSeq" id="WP_015258697.1">
    <property type="nucleotide sequence ID" value="NC_019902.2"/>
</dbReference>
<evidence type="ECO:0000256" key="1">
    <source>
        <dbReference type="ARBA" id="ARBA00007783"/>
    </source>
</evidence>
<proteinExistence type="inferred from homology"/>
<gene>
    <name evidence="4" type="primary">rfbA [H]</name>
    <name evidence="4" type="ordered locus">TVNIR_1909</name>
</gene>
<evidence type="ECO:0000313" key="5">
    <source>
        <dbReference type="Proteomes" id="UP000010809"/>
    </source>
</evidence>
<organism evidence="4 5">
    <name type="scientific">Thioalkalivibrio nitratireducens (strain DSM 14787 / UNIQEM 213 / ALEN2)</name>
    <dbReference type="NCBI Taxonomy" id="1255043"/>
    <lineage>
        <taxon>Bacteria</taxon>
        <taxon>Pseudomonadati</taxon>
        <taxon>Pseudomonadota</taxon>
        <taxon>Gammaproteobacteria</taxon>
        <taxon>Chromatiales</taxon>
        <taxon>Ectothiorhodospiraceae</taxon>
        <taxon>Thioalkalivibrio</taxon>
    </lineage>
</organism>
<keyword evidence="3" id="KW-1133">Transmembrane helix</keyword>
<accession>L0DX78</accession>
<feature type="transmembrane region" description="Helical" evidence="3">
    <location>
        <begin position="247"/>
        <end position="265"/>
    </location>
</feature>